<sequence>MRPARFAAAVLSLAFCLRSTGTQALTWPAGFRLLKLPAGLAEDARSELDACLVQNQRKLEMQFSFTSLRGGRGRLRRLPGPDVYPACDRLMRAAEVSFGLEADRALVQVMVRQYWPGQGLKLHIDSKEMFEEPVLAVVLRAGGAGDGLVLQHMKEPDQKAGPVAECTGLAMCFQGPARYDWGHQVPAVSERRLSITWRWFRPRYLDRFEN</sequence>
<accession>A0A1Q9DJQ4</accession>
<dbReference type="OMA" id="HIDSKEM"/>
<evidence type="ECO:0000313" key="1">
    <source>
        <dbReference type="EMBL" id="OLP95417.1"/>
    </source>
</evidence>
<comment type="caution">
    <text evidence="1">The sequence shown here is derived from an EMBL/GenBank/DDBJ whole genome shotgun (WGS) entry which is preliminary data.</text>
</comment>
<gene>
    <name evidence="1" type="ORF">AK812_SmicGene22472</name>
</gene>
<dbReference type="Proteomes" id="UP000186817">
    <property type="component" value="Unassembled WGS sequence"/>
</dbReference>
<proteinExistence type="predicted"/>
<dbReference type="InterPro" id="IPR037151">
    <property type="entry name" value="AlkB-like_sf"/>
</dbReference>
<name>A0A1Q9DJQ4_SYMMI</name>
<evidence type="ECO:0000313" key="2">
    <source>
        <dbReference type="Proteomes" id="UP000186817"/>
    </source>
</evidence>
<protein>
    <submittedName>
        <fullName evidence="1">Uncharacterized protein</fullName>
    </submittedName>
</protein>
<dbReference type="SUPFAM" id="SSF51197">
    <property type="entry name" value="Clavaminate synthase-like"/>
    <property type="match status" value="1"/>
</dbReference>
<dbReference type="EMBL" id="LSRX01000503">
    <property type="protein sequence ID" value="OLP95417.1"/>
    <property type="molecule type" value="Genomic_DNA"/>
</dbReference>
<dbReference type="AlphaFoldDB" id="A0A1Q9DJQ4"/>
<dbReference type="Gene3D" id="2.60.120.590">
    <property type="entry name" value="Alpha-ketoglutarate-dependent dioxygenase AlkB-like"/>
    <property type="match status" value="1"/>
</dbReference>
<keyword evidence="2" id="KW-1185">Reference proteome</keyword>
<dbReference type="OrthoDB" id="412814at2759"/>
<organism evidence="1 2">
    <name type="scientific">Symbiodinium microadriaticum</name>
    <name type="common">Dinoflagellate</name>
    <name type="synonym">Zooxanthella microadriatica</name>
    <dbReference type="NCBI Taxonomy" id="2951"/>
    <lineage>
        <taxon>Eukaryota</taxon>
        <taxon>Sar</taxon>
        <taxon>Alveolata</taxon>
        <taxon>Dinophyceae</taxon>
        <taxon>Suessiales</taxon>
        <taxon>Symbiodiniaceae</taxon>
        <taxon>Symbiodinium</taxon>
    </lineage>
</organism>
<reference evidence="1 2" key="1">
    <citation type="submission" date="2016-02" db="EMBL/GenBank/DDBJ databases">
        <title>Genome analysis of coral dinoflagellate symbionts highlights evolutionary adaptations to a symbiotic lifestyle.</title>
        <authorList>
            <person name="Aranda M."/>
            <person name="Li Y."/>
            <person name="Liew Y.J."/>
            <person name="Baumgarten S."/>
            <person name="Simakov O."/>
            <person name="Wilson M."/>
            <person name="Piel J."/>
            <person name="Ashoor H."/>
            <person name="Bougouffa S."/>
            <person name="Bajic V.B."/>
            <person name="Ryu T."/>
            <person name="Ravasi T."/>
            <person name="Bayer T."/>
            <person name="Micklem G."/>
            <person name="Kim H."/>
            <person name="Bhak J."/>
            <person name="Lajeunesse T.C."/>
            <person name="Voolstra C.R."/>
        </authorList>
    </citation>
    <scope>NUCLEOTIDE SEQUENCE [LARGE SCALE GENOMIC DNA]</scope>
    <source>
        <strain evidence="1 2">CCMP2467</strain>
    </source>
</reference>